<keyword evidence="3" id="KW-0274">FAD</keyword>
<dbReference type="PANTHER" id="PTHR43004:SF19">
    <property type="entry name" value="BINDING MONOOXYGENASE, PUTATIVE (JCVI)-RELATED"/>
    <property type="match status" value="1"/>
</dbReference>
<keyword evidence="4" id="KW-1133">Transmembrane helix</keyword>
<feature type="domain" description="FAD-binding" evidence="5">
    <location>
        <begin position="4"/>
        <end position="350"/>
    </location>
</feature>
<dbReference type="Gene3D" id="3.30.70.2450">
    <property type="match status" value="1"/>
</dbReference>
<organism evidence="6 7">
    <name type="scientific">Legionella massiliensis</name>
    <dbReference type="NCBI Taxonomy" id="1034943"/>
    <lineage>
        <taxon>Bacteria</taxon>
        <taxon>Pseudomonadati</taxon>
        <taxon>Pseudomonadota</taxon>
        <taxon>Gammaproteobacteria</taxon>
        <taxon>Legionellales</taxon>
        <taxon>Legionellaceae</taxon>
        <taxon>Legionella</taxon>
    </lineage>
</organism>
<dbReference type="OrthoDB" id="8672648at2"/>
<dbReference type="GO" id="GO:0016709">
    <property type="term" value="F:oxidoreductase activity, acting on paired donors, with incorporation or reduction of molecular oxygen, NAD(P)H as one donor, and incorporation of one atom of oxygen"/>
    <property type="evidence" value="ECO:0007669"/>
    <property type="project" value="UniProtKB-ARBA"/>
</dbReference>
<keyword evidence="4" id="KW-0472">Membrane</keyword>
<evidence type="ECO:0000259" key="5">
    <source>
        <dbReference type="Pfam" id="PF01494"/>
    </source>
</evidence>
<dbReference type="Gene3D" id="3.50.50.60">
    <property type="entry name" value="FAD/NAD(P)-binding domain"/>
    <property type="match status" value="1"/>
</dbReference>
<dbReference type="GO" id="GO:0071949">
    <property type="term" value="F:FAD binding"/>
    <property type="evidence" value="ECO:0007669"/>
    <property type="project" value="InterPro"/>
</dbReference>
<evidence type="ECO:0000313" key="7">
    <source>
        <dbReference type="Proteomes" id="UP000044071"/>
    </source>
</evidence>
<dbReference type="Pfam" id="PF01494">
    <property type="entry name" value="FAD_binding_3"/>
    <property type="match status" value="1"/>
</dbReference>
<evidence type="ECO:0000256" key="3">
    <source>
        <dbReference type="ARBA" id="ARBA00022827"/>
    </source>
</evidence>
<name>A0A078L059_9GAMM</name>
<dbReference type="eggNOG" id="COG0654">
    <property type="taxonomic scope" value="Bacteria"/>
</dbReference>
<dbReference type="SUPFAM" id="SSF51905">
    <property type="entry name" value="FAD/NAD(P)-binding domain"/>
    <property type="match status" value="1"/>
</dbReference>
<keyword evidence="4" id="KW-0812">Transmembrane</keyword>
<dbReference type="RefSeq" id="WP_043873952.1">
    <property type="nucleotide sequence ID" value="NZ_CCVW01000002.1"/>
</dbReference>
<keyword evidence="6" id="KW-0560">Oxidoreductase</keyword>
<reference evidence="6 7" key="1">
    <citation type="submission" date="2014-06" db="EMBL/GenBank/DDBJ databases">
        <authorList>
            <person name="Urmite Genomes Urmite Genomes"/>
        </authorList>
    </citation>
    <scope>NUCLEOTIDE SEQUENCE [LARGE SCALE GENOMIC DNA]</scope>
</reference>
<keyword evidence="6" id="KW-0503">Monooxygenase</keyword>
<accession>A0A078L059</accession>
<gene>
    <name evidence="6" type="primary">pcpB_2</name>
    <name evidence="6" type="ORF">BN59_01692</name>
</gene>
<keyword evidence="2" id="KW-0285">Flavoprotein</keyword>
<dbReference type="PRINTS" id="PR00420">
    <property type="entry name" value="RNGMNOXGNASE"/>
</dbReference>
<feature type="transmembrane region" description="Helical" evidence="4">
    <location>
        <begin position="7"/>
        <end position="23"/>
    </location>
</feature>
<dbReference type="Gene3D" id="3.40.30.120">
    <property type="match status" value="1"/>
</dbReference>
<dbReference type="InterPro" id="IPR050641">
    <property type="entry name" value="RIFMO-like"/>
</dbReference>
<proteinExistence type="predicted"/>
<comment type="cofactor">
    <cofactor evidence="1">
        <name>FAD</name>
        <dbReference type="ChEBI" id="CHEBI:57692"/>
    </cofactor>
</comment>
<dbReference type="InterPro" id="IPR002938">
    <property type="entry name" value="FAD-bd"/>
</dbReference>
<evidence type="ECO:0000256" key="1">
    <source>
        <dbReference type="ARBA" id="ARBA00001974"/>
    </source>
</evidence>
<dbReference type="PANTHER" id="PTHR43004">
    <property type="entry name" value="TRK SYSTEM POTASSIUM UPTAKE PROTEIN"/>
    <property type="match status" value="1"/>
</dbReference>
<dbReference type="Proteomes" id="UP000044071">
    <property type="component" value="Unassembled WGS sequence"/>
</dbReference>
<dbReference type="EMBL" id="CCSB01000002">
    <property type="protein sequence ID" value="CDZ77409.1"/>
    <property type="molecule type" value="Genomic_DNA"/>
</dbReference>
<dbReference type="InterPro" id="IPR036188">
    <property type="entry name" value="FAD/NAD-bd_sf"/>
</dbReference>
<dbReference type="AlphaFoldDB" id="A0A078L059"/>
<sequence length="524" mass="59232">MDQEVKVLIVGAGPVGLMLAYLLRRQGIACRIIDKLISRQGYCKALGIQPRSLELWDDVGLLNPIINEGLCFKETRVFQNGQEVHSSLIELPELPFGFLSIPQFKLEDILVNELQEQGVVIEQGIELLSFEQNEQAVHAVLHNNKTNTEEKIHLSYLVGCDGAHSITRKLLNLSFEGGKLPQHFMLADVQVNWELPHQTNYRFNYNDGDFENTVVFVPYRGDRRFRISTTVPEHLLAKIKDGKPTLAQFNEVLKKAVPVALTLDDLRWSSMYQISHRIVNLYASGRVFLAGDAAHIHPPVGGQGLNTGIQDVYNLAWKLALVLKKRAKPELLNSYHEERHPVGMDVVNRTHERMVAKDLGTSDAHYALLVNSQTLINYRNSSLSKGELQDKSCQAGDRAPDVAMLKRDISNFTLRLFELLRGPKFKLLIYADSSMVNNELETCEKLRESLAVLADSYLIAPRDFSLSENSSLTLLSDLDDNFKKIYQAKSGSVYLIRPDNYIAYQSDRLDELGLLDYLKRVGLQ</sequence>
<evidence type="ECO:0000313" key="6">
    <source>
        <dbReference type="EMBL" id="CDZ77409.1"/>
    </source>
</evidence>
<evidence type="ECO:0000256" key="2">
    <source>
        <dbReference type="ARBA" id="ARBA00022630"/>
    </source>
</evidence>
<protein>
    <submittedName>
        <fullName evidence="6">Pentachlorophenol 4-monooxygenase</fullName>
    </submittedName>
</protein>
<evidence type="ECO:0000256" key="4">
    <source>
        <dbReference type="SAM" id="Phobius"/>
    </source>
</evidence>
<keyword evidence="7" id="KW-1185">Reference proteome</keyword>
<dbReference type="STRING" id="1034943.BN59_01692"/>